<protein>
    <submittedName>
        <fullName evidence="1">Uncharacterized protein</fullName>
    </submittedName>
</protein>
<accession>A0AA36HTV5</accession>
<dbReference type="AlphaFoldDB" id="A0AA36HTV5"/>
<gene>
    <name evidence="1" type="ORF">EVOR1521_LOCUS4566</name>
</gene>
<evidence type="ECO:0000313" key="1">
    <source>
        <dbReference type="EMBL" id="CAJ1375245.1"/>
    </source>
</evidence>
<organism evidence="1 2">
    <name type="scientific">Effrenium voratum</name>
    <dbReference type="NCBI Taxonomy" id="2562239"/>
    <lineage>
        <taxon>Eukaryota</taxon>
        <taxon>Sar</taxon>
        <taxon>Alveolata</taxon>
        <taxon>Dinophyceae</taxon>
        <taxon>Suessiales</taxon>
        <taxon>Symbiodiniaceae</taxon>
        <taxon>Effrenium</taxon>
    </lineage>
</organism>
<name>A0AA36HTV5_9DINO</name>
<proteinExistence type="predicted"/>
<evidence type="ECO:0000313" key="2">
    <source>
        <dbReference type="Proteomes" id="UP001178507"/>
    </source>
</evidence>
<keyword evidence="2" id="KW-1185">Reference proteome</keyword>
<sequence length="108" mass="11927">MWAYRFNRRDQLERFVDFRVAGPGHFPESFGGRVRAVSGGLAEVAVAVAEEERGARTGETVVLVNEALFALLSSAEVVQPLELDDGGECAKKKRAPGERRALSLLRRR</sequence>
<dbReference type="EMBL" id="CAUJNA010000310">
    <property type="protein sequence ID" value="CAJ1375245.1"/>
    <property type="molecule type" value="Genomic_DNA"/>
</dbReference>
<reference evidence="1" key="1">
    <citation type="submission" date="2023-08" db="EMBL/GenBank/DDBJ databases">
        <authorList>
            <person name="Chen Y."/>
            <person name="Shah S."/>
            <person name="Dougan E. K."/>
            <person name="Thang M."/>
            <person name="Chan C."/>
        </authorList>
    </citation>
    <scope>NUCLEOTIDE SEQUENCE</scope>
</reference>
<comment type="caution">
    <text evidence="1">The sequence shown here is derived from an EMBL/GenBank/DDBJ whole genome shotgun (WGS) entry which is preliminary data.</text>
</comment>
<dbReference type="Proteomes" id="UP001178507">
    <property type="component" value="Unassembled WGS sequence"/>
</dbReference>